<dbReference type="EMBL" id="JBEWLY010000027">
    <property type="protein sequence ID" value="MET1757020.1"/>
    <property type="molecule type" value="Genomic_DNA"/>
</dbReference>
<evidence type="ECO:0000313" key="5">
    <source>
        <dbReference type="EMBL" id="MET1757020.1"/>
    </source>
</evidence>
<evidence type="ECO:0000256" key="2">
    <source>
        <dbReference type="ARBA" id="ARBA00022679"/>
    </source>
</evidence>
<dbReference type="PANTHER" id="PTHR12526">
    <property type="entry name" value="GLYCOSYLTRANSFERASE"/>
    <property type="match status" value="1"/>
</dbReference>
<dbReference type="GO" id="GO:0016757">
    <property type="term" value="F:glycosyltransferase activity"/>
    <property type="evidence" value="ECO:0007669"/>
    <property type="project" value="UniProtKB-KW"/>
</dbReference>
<reference evidence="5 6" key="1">
    <citation type="submission" date="2024-07" db="EMBL/GenBank/DDBJ databases">
        <title>Novosphingobium kalidii RD2P27.</title>
        <authorList>
            <person name="Sun J.-Q."/>
        </authorList>
    </citation>
    <scope>NUCLEOTIDE SEQUENCE [LARGE SCALE GENOMIC DNA]</scope>
    <source>
        <strain evidence="5 6">RD2P27</strain>
    </source>
</reference>
<dbReference type="EC" id="2.4.-.-" evidence="5"/>
<feature type="domain" description="Glycosyl transferase family 1" evidence="3">
    <location>
        <begin position="195"/>
        <end position="340"/>
    </location>
</feature>
<name>A0ABV2D5N5_9SPHN</name>
<dbReference type="CDD" id="cd03811">
    <property type="entry name" value="GT4_GT28_WabH-like"/>
    <property type="match status" value="1"/>
</dbReference>
<dbReference type="Proteomes" id="UP001548713">
    <property type="component" value="Unassembled WGS sequence"/>
</dbReference>
<dbReference type="Pfam" id="PF13579">
    <property type="entry name" value="Glyco_trans_4_4"/>
    <property type="match status" value="1"/>
</dbReference>
<evidence type="ECO:0000259" key="4">
    <source>
        <dbReference type="Pfam" id="PF13579"/>
    </source>
</evidence>
<dbReference type="Pfam" id="PF00534">
    <property type="entry name" value="Glycos_transf_1"/>
    <property type="match status" value="1"/>
</dbReference>
<evidence type="ECO:0000259" key="3">
    <source>
        <dbReference type="Pfam" id="PF00534"/>
    </source>
</evidence>
<accession>A0ABV2D5N5</accession>
<sequence length="378" mass="39988">MRDRDSTPDVAILLDHFGAGGVERVACLLANGLQQRGFRVEMVVVRDAGPVRHLLDPGVSIHVLKSVRRLGRGGRLLAAAPDLAGYLRRRSPALLHSPGNHTHKAAGLAVRIAGFDGAFVPKITNPIVKSGMSPLKRWLRTTTFRMALARAAKIVVLSPCGVERLSGICPDPHSRAVVLPNPYVSDAMATRHPTRRTGETPLILAVGRLSKQKDFATLLRAVARLEQRDWRLRICGTGPEADALQALAAELGISDRVDMPGFVNDVAALYSEADVMVLSSRWEDLPAALVEAIACGCPVVATACSTAVVELLETVGAASPVPVRDVAALSAAIARALDGNLPTVAPHAVAAYGIDAACDAHAALFSHLLARSDCRLSA</sequence>
<proteinExistence type="predicted"/>
<gene>
    <name evidence="5" type="ORF">ABVV53_16385</name>
</gene>
<dbReference type="InterPro" id="IPR028098">
    <property type="entry name" value="Glyco_trans_4-like_N"/>
</dbReference>
<dbReference type="SUPFAM" id="SSF53756">
    <property type="entry name" value="UDP-Glycosyltransferase/glycogen phosphorylase"/>
    <property type="match status" value="1"/>
</dbReference>
<keyword evidence="1 5" id="KW-0328">Glycosyltransferase</keyword>
<keyword evidence="6" id="KW-1185">Reference proteome</keyword>
<keyword evidence="2 5" id="KW-0808">Transferase</keyword>
<protein>
    <submittedName>
        <fullName evidence="5">Glycosyltransferase</fullName>
        <ecNumber evidence="5">2.4.-.-</ecNumber>
    </submittedName>
</protein>
<dbReference type="RefSeq" id="WP_353985505.1">
    <property type="nucleotide sequence ID" value="NZ_JBEWLY010000027.1"/>
</dbReference>
<evidence type="ECO:0000256" key="1">
    <source>
        <dbReference type="ARBA" id="ARBA00022676"/>
    </source>
</evidence>
<dbReference type="Gene3D" id="3.40.50.2000">
    <property type="entry name" value="Glycogen Phosphorylase B"/>
    <property type="match status" value="2"/>
</dbReference>
<evidence type="ECO:0000313" key="6">
    <source>
        <dbReference type="Proteomes" id="UP001548713"/>
    </source>
</evidence>
<organism evidence="5 6">
    <name type="scientific">Novosphingobium kalidii</name>
    <dbReference type="NCBI Taxonomy" id="3230299"/>
    <lineage>
        <taxon>Bacteria</taxon>
        <taxon>Pseudomonadati</taxon>
        <taxon>Pseudomonadota</taxon>
        <taxon>Alphaproteobacteria</taxon>
        <taxon>Sphingomonadales</taxon>
        <taxon>Sphingomonadaceae</taxon>
        <taxon>Novosphingobium</taxon>
    </lineage>
</organism>
<dbReference type="PANTHER" id="PTHR12526:SF510">
    <property type="entry name" value="D-INOSITOL 3-PHOSPHATE GLYCOSYLTRANSFERASE"/>
    <property type="match status" value="1"/>
</dbReference>
<comment type="caution">
    <text evidence="5">The sequence shown here is derived from an EMBL/GenBank/DDBJ whole genome shotgun (WGS) entry which is preliminary data.</text>
</comment>
<dbReference type="InterPro" id="IPR001296">
    <property type="entry name" value="Glyco_trans_1"/>
</dbReference>
<feature type="domain" description="Glycosyltransferase subfamily 4-like N-terminal" evidence="4">
    <location>
        <begin position="20"/>
        <end position="181"/>
    </location>
</feature>